<evidence type="ECO:0000313" key="3">
    <source>
        <dbReference type="Proteomes" id="UP000799779"/>
    </source>
</evidence>
<evidence type="ECO:0000313" key="2">
    <source>
        <dbReference type="EMBL" id="KAF1994998.1"/>
    </source>
</evidence>
<dbReference type="AlphaFoldDB" id="A0A6A5W1Y3"/>
<dbReference type="EMBL" id="ML977647">
    <property type="protein sequence ID" value="KAF1994998.1"/>
    <property type="molecule type" value="Genomic_DNA"/>
</dbReference>
<protein>
    <submittedName>
        <fullName evidence="2">Uncharacterized protein</fullName>
    </submittedName>
</protein>
<organism evidence="2 3">
    <name type="scientific">Amniculicola lignicola CBS 123094</name>
    <dbReference type="NCBI Taxonomy" id="1392246"/>
    <lineage>
        <taxon>Eukaryota</taxon>
        <taxon>Fungi</taxon>
        <taxon>Dikarya</taxon>
        <taxon>Ascomycota</taxon>
        <taxon>Pezizomycotina</taxon>
        <taxon>Dothideomycetes</taxon>
        <taxon>Pleosporomycetidae</taxon>
        <taxon>Pleosporales</taxon>
        <taxon>Amniculicolaceae</taxon>
        <taxon>Amniculicola</taxon>
    </lineage>
</organism>
<keyword evidence="3" id="KW-1185">Reference proteome</keyword>
<dbReference type="OrthoDB" id="5429780at2759"/>
<proteinExistence type="predicted"/>
<feature type="region of interest" description="Disordered" evidence="1">
    <location>
        <begin position="459"/>
        <end position="480"/>
    </location>
</feature>
<gene>
    <name evidence="2" type="ORF">P154DRAFT_624273</name>
</gene>
<name>A0A6A5W1Y3_9PLEO</name>
<evidence type="ECO:0000256" key="1">
    <source>
        <dbReference type="SAM" id="MobiDB-lite"/>
    </source>
</evidence>
<sequence length="493" mass="54974">MSSSKRVFSPQTLQKIADLGGHVSSVERGYRNISTPYISPPSSRSSPGTLEANKSSLTRFPEVLESAQTLELLGYTASKAEFFWNRFLQLKDEDFESFLLNLITYHSGDADSIGDDWRAVMSSMGISPALQESVMNEKFTDIRMTQPLKKWLVEILRMNFAALMHLDGTVNRMISKGEGDTVNLRGGAGNDEEAEAEVRGLVSPEQVPEGHVVLWKGITRERLTSRGFFEQQPRSVNFLAVVSEGLSDFSSARSVLYFTPQYEIAAPYAQYVESLAIVENATCILQLFVPNDFLNSLKTRRMEFGPDWKELVWTSRKGREYPDSWFKDYSRQEVIVGPISKGAKAGWSRMKNWKDISRDNVLHLANGEMGTQLVFMKDRHRRLLAAAVENKIHLYNYNLGTKYADPWDQEELEGMKEELTDIIGVALPPAVAVFAAEFAHGASSLFEAGTVIAREDFGWPGGGRGHGGTDEDEDGGGGEFHLESACVVNKRLG</sequence>
<dbReference type="Proteomes" id="UP000799779">
    <property type="component" value="Unassembled WGS sequence"/>
</dbReference>
<accession>A0A6A5W1Y3</accession>
<reference evidence="2" key="1">
    <citation type="journal article" date="2020" name="Stud. Mycol.">
        <title>101 Dothideomycetes genomes: a test case for predicting lifestyles and emergence of pathogens.</title>
        <authorList>
            <person name="Haridas S."/>
            <person name="Albert R."/>
            <person name="Binder M."/>
            <person name="Bloem J."/>
            <person name="Labutti K."/>
            <person name="Salamov A."/>
            <person name="Andreopoulos B."/>
            <person name="Baker S."/>
            <person name="Barry K."/>
            <person name="Bills G."/>
            <person name="Bluhm B."/>
            <person name="Cannon C."/>
            <person name="Castanera R."/>
            <person name="Culley D."/>
            <person name="Daum C."/>
            <person name="Ezra D."/>
            <person name="Gonzalez J."/>
            <person name="Henrissat B."/>
            <person name="Kuo A."/>
            <person name="Liang C."/>
            <person name="Lipzen A."/>
            <person name="Lutzoni F."/>
            <person name="Magnuson J."/>
            <person name="Mondo S."/>
            <person name="Nolan M."/>
            <person name="Ohm R."/>
            <person name="Pangilinan J."/>
            <person name="Park H.-J."/>
            <person name="Ramirez L."/>
            <person name="Alfaro M."/>
            <person name="Sun H."/>
            <person name="Tritt A."/>
            <person name="Yoshinaga Y."/>
            <person name="Zwiers L.-H."/>
            <person name="Turgeon B."/>
            <person name="Goodwin S."/>
            <person name="Spatafora J."/>
            <person name="Crous P."/>
            <person name="Grigoriev I."/>
        </authorList>
    </citation>
    <scope>NUCLEOTIDE SEQUENCE</scope>
    <source>
        <strain evidence="2">CBS 123094</strain>
    </source>
</reference>